<dbReference type="InterPro" id="IPR029055">
    <property type="entry name" value="Ntn_hydrolases_N"/>
</dbReference>
<evidence type="ECO:0000256" key="5">
    <source>
        <dbReference type="ARBA" id="ARBA00026071"/>
    </source>
</evidence>
<dbReference type="OrthoDB" id="268479at2759"/>
<organism evidence="6 7">
    <name type="scientific">Saitozyma podzolica</name>
    <dbReference type="NCBI Taxonomy" id="1890683"/>
    <lineage>
        <taxon>Eukaryota</taxon>
        <taxon>Fungi</taxon>
        <taxon>Dikarya</taxon>
        <taxon>Basidiomycota</taxon>
        <taxon>Agaricomycotina</taxon>
        <taxon>Tremellomycetes</taxon>
        <taxon>Tremellales</taxon>
        <taxon>Trimorphomycetaceae</taxon>
        <taxon>Saitozyma</taxon>
    </lineage>
</organism>
<dbReference type="InterPro" id="IPR023333">
    <property type="entry name" value="Proteasome_suB-type"/>
</dbReference>
<dbReference type="FunFam" id="3.60.20.10:FF:000027">
    <property type="entry name" value="Proteasome subunit beta type-6"/>
    <property type="match status" value="1"/>
</dbReference>
<evidence type="ECO:0000256" key="2">
    <source>
        <dbReference type="ARBA" id="ARBA00022490"/>
    </source>
</evidence>
<keyword evidence="2" id="KW-0963">Cytoplasm</keyword>
<dbReference type="GO" id="GO:0019774">
    <property type="term" value="C:proteasome core complex, beta-subunit complex"/>
    <property type="evidence" value="ECO:0007669"/>
    <property type="project" value="UniProtKB-ARBA"/>
</dbReference>
<dbReference type="GO" id="GO:0005737">
    <property type="term" value="C:cytoplasm"/>
    <property type="evidence" value="ECO:0007669"/>
    <property type="project" value="TreeGrafter"/>
</dbReference>
<protein>
    <submittedName>
        <fullName evidence="6">Proteasome subunit beta type-6</fullName>
    </submittedName>
</protein>
<keyword evidence="7" id="KW-1185">Reference proteome</keyword>
<evidence type="ECO:0000313" key="7">
    <source>
        <dbReference type="Proteomes" id="UP000279259"/>
    </source>
</evidence>
<evidence type="ECO:0000256" key="3">
    <source>
        <dbReference type="ARBA" id="ARBA00022942"/>
    </source>
</evidence>
<dbReference type="GO" id="GO:0051603">
    <property type="term" value="P:proteolysis involved in protein catabolic process"/>
    <property type="evidence" value="ECO:0007669"/>
    <property type="project" value="InterPro"/>
</dbReference>
<dbReference type="PROSITE" id="PS51476">
    <property type="entry name" value="PROTEASOME_BETA_2"/>
    <property type="match status" value="1"/>
</dbReference>
<keyword evidence="4" id="KW-0539">Nucleus</keyword>
<dbReference type="Pfam" id="PF00227">
    <property type="entry name" value="Proteasome"/>
    <property type="match status" value="1"/>
</dbReference>
<dbReference type="PANTHER" id="PTHR32194">
    <property type="entry name" value="METALLOPROTEASE TLDD"/>
    <property type="match status" value="1"/>
</dbReference>
<evidence type="ECO:0000256" key="4">
    <source>
        <dbReference type="ARBA" id="ARBA00023242"/>
    </source>
</evidence>
<name>A0A427YVD1_9TREE</name>
<keyword evidence="3 6" id="KW-0647">Proteasome</keyword>
<dbReference type="InterPro" id="IPR016050">
    <property type="entry name" value="Proteasome_bsu_CS"/>
</dbReference>
<reference evidence="6 7" key="1">
    <citation type="submission" date="2018-11" db="EMBL/GenBank/DDBJ databases">
        <title>Genome sequence of Saitozyma podzolica DSM 27192.</title>
        <authorList>
            <person name="Aliyu H."/>
            <person name="Gorte O."/>
            <person name="Ochsenreither K."/>
        </authorList>
    </citation>
    <scope>NUCLEOTIDE SEQUENCE [LARGE SCALE GENOMIC DNA]</scope>
    <source>
        <strain evidence="6 7">DSM 27192</strain>
    </source>
</reference>
<dbReference type="PROSITE" id="PS00854">
    <property type="entry name" value="PROTEASOME_BETA_1"/>
    <property type="match status" value="1"/>
</dbReference>
<comment type="subcellular location">
    <subcellularLocation>
        <location evidence="1">Nucleus</location>
    </subcellularLocation>
</comment>
<dbReference type="Proteomes" id="UP000279259">
    <property type="component" value="Unassembled WGS sequence"/>
</dbReference>
<sequence>MALYAEHPASAHDAHAAGPTQHAFNPYSDNGGTILAIAGKDFSVIAGDTRQSEGYSIQTRYARKVWQLTDNAVLATNGFAADGKNFVKRVKQRLEWYQHAHHKQMPLRAIARMIQTMLYGRRFFPYYVYNILGGIEEDGSGAVYSFDPVGSYEREACRAAGAAQSLVQPFLDNQVSVGILLHFSSHRHPSICSFVPSASLRKHTIVTNDRQFPPRHDNSTRYLGVFAMEALSLALTPQIYFKNQVPEPGAAPFIPGNLPLSTVLGLVVDSFTSATERHIEVGDGLEVFVVMNKGRTTDDLLGEGQLAEGMEIEELGALGDGGERTFLVKRALKRD</sequence>
<dbReference type="EMBL" id="RSCD01000001">
    <property type="protein sequence ID" value="RSH95080.1"/>
    <property type="molecule type" value="Genomic_DNA"/>
</dbReference>
<gene>
    <name evidence="6" type="primary">PRE7</name>
    <name evidence="6" type="ORF">EHS25_000166</name>
</gene>
<dbReference type="Gene3D" id="3.60.20.10">
    <property type="entry name" value="Glutamine Phosphoribosylpyrophosphate, subunit 1, domain 1"/>
    <property type="match status" value="1"/>
</dbReference>
<proteinExistence type="predicted"/>
<comment type="caution">
    <text evidence="6">The sequence shown here is derived from an EMBL/GenBank/DDBJ whole genome shotgun (WGS) entry which is preliminary data.</text>
</comment>
<dbReference type="STRING" id="1890683.A0A427YVD1"/>
<accession>A0A427YVD1</accession>
<evidence type="ECO:0000256" key="1">
    <source>
        <dbReference type="ARBA" id="ARBA00004123"/>
    </source>
</evidence>
<dbReference type="AlphaFoldDB" id="A0A427YVD1"/>
<comment type="subunit">
    <text evidence="5">The 26S proteasome consists of a 20S proteasome core and two 19S regulatory subunits. The 20S proteasome core is composed of 28 subunits that are arranged in four stacked rings, resulting in a barrel-shaped structure. The two end rings are each formed by seven alpha subunits, and the two central rings are each formed by seven beta subunits. The catalytic chamber with the active sites is on the inside of the barrel.</text>
</comment>
<dbReference type="GO" id="GO:0005634">
    <property type="term" value="C:nucleus"/>
    <property type="evidence" value="ECO:0007669"/>
    <property type="project" value="UniProtKB-SubCell"/>
</dbReference>
<evidence type="ECO:0000313" key="6">
    <source>
        <dbReference type="EMBL" id="RSH95080.1"/>
    </source>
</evidence>
<dbReference type="SUPFAM" id="SSF56235">
    <property type="entry name" value="N-terminal nucleophile aminohydrolases (Ntn hydrolases)"/>
    <property type="match status" value="1"/>
</dbReference>
<dbReference type="PANTHER" id="PTHR32194:SF2">
    <property type="entry name" value="PROTEASOME SUBUNIT BETA TYPE-1"/>
    <property type="match status" value="1"/>
</dbReference>
<dbReference type="InterPro" id="IPR001353">
    <property type="entry name" value="Proteasome_sua/b"/>
</dbReference>